<evidence type="ECO:0000256" key="1">
    <source>
        <dbReference type="SAM" id="MobiDB-lite"/>
    </source>
</evidence>
<dbReference type="PROSITE" id="PS51257">
    <property type="entry name" value="PROKAR_LIPOPROTEIN"/>
    <property type="match status" value="1"/>
</dbReference>
<dbReference type="NCBIfam" id="NF045726">
    <property type="entry name" value="XXplasma_LP"/>
    <property type="match status" value="1"/>
</dbReference>
<organism evidence="3">
    <name type="scientific">Mycoplasma feriruminatoris</name>
    <dbReference type="NCBI Taxonomy" id="1179777"/>
    <lineage>
        <taxon>Bacteria</taxon>
        <taxon>Bacillati</taxon>
        <taxon>Mycoplasmatota</taxon>
        <taxon>Mollicutes</taxon>
        <taxon>Mycoplasmataceae</taxon>
        <taxon>Mycoplasma</taxon>
    </lineage>
</organism>
<keyword evidence="2" id="KW-0732">Signal</keyword>
<accession>A0A654IKV9</accession>
<evidence type="ECO:0008006" key="4">
    <source>
        <dbReference type="Google" id="ProtNLM"/>
    </source>
</evidence>
<dbReference type="EMBL" id="LR739235">
    <property type="protein sequence ID" value="VZR98720.1"/>
    <property type="molecule type" value="Genomic_DNA"/>
</dbReference>
<feature type="region of interest" description="Disordered" evidence="1">
    <location>
        <begin position="29"/>
        <end position="64"/>
    </location>
</feature>
<feature type="signal peptide" evidence="2">
    <location>
        <begin position="1"/>
        <end position="19"/>
    </location>
</feature>
<dbReference type="AlphaFoldDB" id="A0A654IKV9"/>
<dbReference type="InterPro" id="IPR054816">
    <property type="entry name" value="Lipoprotein_mollicutes-type_CS"/>
</dbReference>
<dbReference type="NCBIfam" id="NF038029">
    <property type="entry name" value="LP_plasma"/>
    <property type="match status" value="1"/>
</dbReference>
<name>A0A654IKV9_9MOLU</name>
<gene>
    <name evidence="3" type="ORF">MF5295_00913</name>
</gene>
<feature type="chain" id="PRO_5024961496" description="Lipoprotein" evidence="2">
    <location>
        <begin position="20"/>
        <end position="206"/>
    </location>
</feature>
<sequence>MKKLLTILGSVGLIATTSAAVVACGDKMPKKVKEIKQNNEEKSDKKKDTRETKTPNEDKTTTISEFPKQDLELGVFSRNDKGYDSVSQSTIKKTLADKLKVSESDLTDLNINYDQNSGTVKSTKFLGTLSFKFSTVLDLGSFKENEKKTIPQTDIKKKLASLLNVKEQDLQELRSDYSGKNGTGTVKSTKFSGTLSFKFTVDEKSK</sequence>
<evidence type="ECO:0000313" key="3">
    <source>
        <dbReference type="EMBL" id="VZR98720.1"/>
    </source>
</evidence>
<reference evidence="3" key="1">
    <citation type="submission" date="2019-11" db="EMBL/GenBank/DDBJ databases">
        <authorList>
            <person name="Falquet L."/>
            <person name="Falquet L."/>
        </authorList>
    </citation>
    <scope>NUCLEOTIDE SEQUENCE</scope>
    <source>
        <strain evidence="3">8756-13</strain>
    </source>
</reference>
<feature type="compositionally biased region" description="Basic and acidic residues" evidence="1">
    <location>
        <begin position="29"/>
        <end position="60"/>
    </location>
</feature>
<evidence type="ECO:0000256" key="2">
    <source>
        <dbReference type="SAM" id="SignalP"/>
    </source>
</evidence>
<protein>
    <recommendedName>
        <fullName evidence="4">Lipoprotein</fullName>
    </recommendedName>
</protein>
<proteinExistence type="predicted"/>